<evidence type="ECO:0000313" key="2">
    <source>
        <dbReference type="EMBL" id="MBP0492303.1"/>
    </source>
</evidence>
<dbReference type="Pfam" id="PF03401">
    <property type="entry name" value="TctC"/>
    <property type="match status" value="1"/>
</dbReference>
<reference evidence="2" key="1">
    <citation type="submission" date="2021-03" db="EMBL/GenBank/DDBJ databases">
        <authorList>
            <person name="So Y."/>
        </authorList>
    </citation>
    <scope>NUCLEOTIDE SEQUENCE</scope>
    <source>
        <strain evidence="2">SG15</strain>
    </source>
</reference>
<keyword evidence="3" id="KW-1185">Reference proteome</keyword>
<dbReference type="Gene3D" id="3.40.190.150">
    <property type="entry name" value="Bordetella uptake gene, domain 1"/>
    <property type="match status" value="1"/>
</dbReference>
<dbReference type="PANTHER" id="PTHR42928">
    <property type="entry name" value="TRICARBOXYLATE-BINDING PROTEIN"/>
    <property type="match status" value="1"/>
</dbReference>
<sequence length="307" mass="32429">MAAPALAQEAFPNRPISFVVPLTAGGPADVIFRPLGNAMQAELGQPVVMDYRPGAGGTVAMDHAIRSRPDGHTLAIASNSQYSIAPFLFPMPYDNDRAYAPVILVAQAPSFVVVHRSVPANTLAELIALAKAKPDGLSFATAGVGFTSHLATELLMEWAGMSMLHVPYRGASAATQAVVSGEVQMNFMEAAFLAGQLPGGQLKALAVTSRERHPLFPDVPTVSEAGIPGFETATYWGLVAPAGVPAPVLERLRASTMRHVSSAEERARLVQAGFLPVAGDAAAFERNKAEETAKWGPLIRARNIRVT</sequence>
<dbReference type="AlphaFoldDB" id="A0A940MQS4"/>
<dbReference type="InterPro" id="IPR042100">
    <property type="entry name" value="Bug_dom1"/>
</dbReference>
<proteinExistence type="inferred from homology"/>
<evidence type="ECO:0000313" key="3">
    <source>
        <dbReference type="Proteomes" id="UP000677537"/>
    </source>
</evidence>
<protein>
    <submittedName>
        <fullName evidence="2">Tripartite tricarboxylate transporter substrate binding protein</fullName>
    </submittedName>
</protein>
<dbReference type="PANTHER" id="PTHR42928:SF5">
    <property type="entry name" value="BLR1237 PROTEIN"/>
    <property type="match status" value="1"/>
</dbReference>
<evidence type="ECO:0000256" key="1">
    <source>
        <dbReference type="ARBA" id="ARBA00006987"/>
    </source>
</evidence>
<dbReference type="Proteomes" id="UP000677537">
    <property type="component" value="Unassembled WGS sequence"/>
</dbReference>
<dbReference type="PIRSF" id="PIRSF017082">
    <property type="entry name" value="YflP"/>
    <property type="match status" value="1"/>
</dbReference>
<comment type="caution">
    <text evidence="2">The sequence shown here is derived from an EMBL/GenBank/DDBJ whole genome shotgun (WGS) entry which is preliminary data.</text>
</comment>
<dbReference type="SUPFAM" id="SSF53850">
    <property type="entry name" value="Periplasmic binding protein-like II"/>
    <property type="match status" value="1"/>
</dbReference>
<dbReference type="InterPro" id="IPR005064">
    <property type="entry name" value="BUG"/>
</dbReference>
<organism evidence="2 3">
    <name type="scientific">Roseomonas indoligenes</name>
    <dbReference type="NCBI Taxonomy" id="2820811"/>
    <lineage>
        <taxon>Bacteria</taxon>
        <taxon>Pseudomonadati</taxon>
        <taxon>Pseudomonadota</taxon>
        <taxon>Alphaproteobacteria</taxon>
        <taxon>Acetobacterales</taxon>
        <taxon>Roseomonadaceae</taxon>
        <taxon>Roseomonas</taxon>
    </lineage>
</organism>
<gene>
    <name evidence="2" type="ORF">J5Y10_05870</name>
</gene>
<name>A0A940MQS4_9PROT</name>
<accession>A0A940MQS4</accession>
<dbReference type="Gene3D" id="3.40.190.10">
    <property type="entry name" value="Periplasmic binding protein-like II"/>
    <property type="match status" value="1"/>
</dbReference>
<comment type="similarity">
    <text evidence="1">Belongs to the UPF0065 (bug) family.</text>
</comment>
<dbReference type="RefSeq" id="WP_209371769.1">
    <property type="nucleotide sequence ID" value="NZ_JAGIZA010000003.1"/>
</dbReference>
<dbReference type="EMBL" id="JAGIZA010000003">
    <property type="protein sequence ID" value="MBP0492303.1"/>
    <property type="molecule type" value="Genomic_DNA"/>
</dbReference>